<proteinExistence type="predicted"/>
<accession>A0AAW6FFC2</accession>
<comment type="caution">
    <text evidence="1">The sequence shown here is derived from an EMBL/GenBank/DDBJ whole genome shotgun (WGS) entry which is preliminary data.</text>
</comment>
<organism evidence="1 2">
    <name type="scientific">Odoribacter splanchnicus</name>
    <dbReference type="NCBI Taxonomy" id="28118"/>
    <lineage>
        <taxon>Bacteria</taxon>
        <taxon>Pseudomonadati</taxon>
        <taxon>Bacteroidota</taxon>
        <taxon>Bacteroidia</taxon>
        <taxon>Bacteroidales</taxon>
        <taxon>Odoribacteraceae</taxon>
        <taxon>Odoribacter</taxon>
    </lineage>
</organism>
<dbReference type="RefSeq" id="WP_229053147.1">
    <property type="nucleotide sequence ID" value="NZ_JADNDE010000094.1"/>
</dbReference>
<reference evidence="1" key="1">
    <citation type="submission" date="2023-01" db="EMBL/GenBank/DDBJ databases">
        <title>Human gut microbiome strain richness.</title>
        <authorList>
            <person name="Chen-Liaw A."/>
        </authorList>
    </citation>
    <scope>NUCLEOTIDE SEQUENCE</scope>
    <source>
        <strain evidence="1">RTP21484st1_B7_RTP21484_190118</strain>
    </source>
</reference>
<evidence type="ECO:0000313" key="2">
    <source>
        <dbReference type="Proteomes" id="UP001212263"/>
    </source>
</evidence>
<name>A0AAW6FFC2_9BACT</name>
<evidence type="ECO:0000313" key="1">
    <source>
        <dbReference type="EMBL" id="MDB9221662.1"/>
    </source>
</evidence>
<dbReference type="AlphaFoldDB" id="A0AAW6FFC2"/>
<protein>
    <submittedName>
        <fullName evidence="1">Uncharacterized protein</fullName>
    </submittedName>
</protein>
<gene>
    <name evidence="1" type="ORF">PN645_01425</name>
</gene>
<sequence length="115" mass="12958">MKKGEKSLGFFLFLKKFKFLKIMASIRRLKKDIDCLTFAVVDDSLNCLAVGKSMDDISEIVQHIIDSRNDLRQRVNAGKQVAKADRKGYYRTIGKDLIASVDGAFTKLSDLVKQA</sequence>
<dbReference type="Proteomes" id="UP001212263">
    <property type="component" value="Unassembled WGS sequence"/>
</dbReference>
<dbReference type="EMBL" id="JAQMRD010000001">
    <property type="protein sequence ID" value="MDB9221662.1"/>
    <property type="molecule type" value="Genomic_DNA"/>
</dbReference>